<evidence type="ECO:0000256" key="2">
    <source>
        <dbReference type="ARBA" id="ARBA00023125"/>
    </source>
</evidence>
<dbReference type="PRINTS" id="PR00455">
    <property type="entry name" value="HTHTETR"/>
</dbReference>
<evidence type="ECO:0000259" key="5">
    <source>
        <dbReference type="PROSITE" id="PS50977"/>
    </source>
</evidence>
<dbReference type="PANTHER" id="PTHR30055:SF234">
    <property type="entry name" value="HTH-TYPE TRANSCRIPTIONAL REGULATOR BETI"/>
    <property type="match status" value="1"/>
</dbReference>
<dbReference type="GO" id="GO:0003700">
    <property type="term" value="F:DNA-binding transcription factor activity"/>
    <property type="evidence" value="ECO:0007669"/>
    <property type="project" value="TreeGrafter"/>
</dbReference>
<dbReference type="RefSeq" id="WP_051693301.1">
    <property type="nucleotide sequence ID" value="NZ_FOVB01000003.1"/>
</dbReference>
<evidence type="ECO:0000313" key="6">
    <source>
        <dbReference type="EMBL" id="KEP71206.1"/>
    </source>
</evidence>
<dbReference type="Proteomes" id="UP000027725">
    <property type="component" value="Unassembled WGS sequence"/>
</dbReference>
<evidence type="ECO:0000256" key="1">
    <source>
        <dbReference type="ARBA" id="ARBA00023015"/>
    </source>
</evidence>
<feature type="domain" description="HTH tetR-type" evidence="5">
    <location>
        <begin position="16"/>
        <end position="76"/>
    </location>
</feature>
<dbReference type="InterPro" id="IPR050109">
    <property type="entry name" value="HTH-type_TetR-like_transc_reg"/>
</dbReference>
<protein>
    <recommendedName>
        <fullName evidence="5">HTH tetR-type domain-containing protein</fullName>
    </recommendedName>
</protein>
<dbReference type="Gene3D" id="1.10.357.10">
    <property type="entry name" value="Tetracycline Repressor, domain 2"/>
    <property type="match status" value="1"/>
</dbReference>
<name>A0A074THP1_9RHOB</name>
<dbReference type="eggNOG" id="COG1309">
    <property type="taxonomic scope" value="Bacteria"/>
</dbReference>
<evidence type="ECO:0000256" key="3">
    <source>
        <dbReference type="ARBA" id="ARBA00023163"/>
    </source>
</evidence>
<organism evidence="6 7">
    <name type="scientific">Thioclava dalianensis</name>
    <dbReference type="NCBI Taxonomy" id="1185766"/>
    <lineage>
        <taxon>Bacteria</taxon>
        <taxon>Pseudomonadati</taxon>
        <taxon>Pseudomonadota</taxon>
        <taxon>Alphaproteobacteria</taxon>
        <taxon>Rhodobacterales</taxon>
        <taxon>Paracoccaceae</taxon>
        <taxon>Thioclava</taxon>
    </lineage>
</organism>
<dbReference type="PROSITE" id="PS01081">
    <property type="entry name" value="HTH_TETR_1"/>
    <property type="match status" value="1"/>
</dbReference>
<comment type="caution">
    <text evidence="6">The sequence shown here is derived from an EMBL/GenBank/DDBJ whole genome shotgun (WGS) entry which is preliminary data.</text>
</comment>
<reference evidence="6 7" key="1">
    <citation type="submission" date="2014-03" db="EMBL/GenBank/DDBJ databases">
        <title>The draft genome sequence of Thioclava dalianensis DLFJ1-1.</title>
        <authorList>
            <person name="Lai Q."/>
            <person name="Shao Z."/>
        </authorList>
    </citation>
    <scope>NUCLEOTIDE SEQUENCE [LARGE SCALE GENOMIC DNA]</scope>
    <source>
        <strain evidence="6 7">DLFJ1-1</strain>
    </source>
</reference>
<keyword evidence="7" id="KW-1185">Reference proteome</keyword>
<proteinExistence type="predicted"/>
<keyword evidence="1" id="KW-0805">Transcription regulation</keyword>
<sequence>MKLPARSRRPARPQSDGKREQIAAAALRVMLQKGVFDITTRKIAAEAEISVATLHYHFNDKEEIIFSVMENFVSQYRSRLNDALGDSTDLPQRIEVLIHFVCSEIRRAPAEQILLQEMSLYMLRHPEGQDLARAKDEHFQDLYASAFSQLVEDTPEAQQKLRALSNLIYTSLVGLFNQWLATQDDPLFARSADNLIIAAKAFAAAQGLSR</sequence>
<keyword evidence="3" id="KW-0804">Transcription</keyword>
<dbReference type="EMBL" id="JHEH01000003">
    <property type="protein sequence ID" value="KEP71206.1"/>
    <property type="molecule type" value="Genomic_DNA"/>
</dbReference>
<gene>
    <name evidence="6" type="ORF">DL1_10945</name>
</gene>
<evidence type="ECO:0000256" key="4">
    <source>
        <dbReference type="PROSITE-ProRule" id="PRU00335"/>
    </source>
</evidence>
<dbReference type="GO" id="GO:0000976">
    <property type="term" value="F:transcription cis-regulatory region binding"/>
    <property type="evidence" value="ECO:0007669"/>
    <property type="project" value="TreeGrafter"/>
</dbReference>
<evidence type="ECO:0000313" key="7">
    <source>
        <dbReference type="Proteomes" id="UP000027725"/>
    </source>
</evidence>
<accession>A0A074THP1</accession>
<dbReference type="Pfam" id="PF00440">
    <property type="entry name" value="TetR_N"/>
    <property type="match status" value="1"/>
</dbReference>
<keyword evidence="2 4" id="KW-0238">DNA-binding</keyword>
<dbReference type="STRING" id="1185766.SAMN05216224_103106"/>
<dbReference type="InterPro" id="IPR009057">
    <property type="entry name" value="Homeodomain-like_sf"/>
</dbReference>
<dbReference type="PANTHER" id="PTHR30055">
    <property type="entry name" value="HTH-TYPE TRANSCRIPTIONAL REGULATOR RUTR"/>
    <property type="match status" value="1"/>
</dbReference>
<dbReference type="AlphaFoldDB" id="A0A074THP1"/>
<dbReference type="PROSITE" id="PS50977">
    <property type="entry name" value="HTH_TETR_2"/>
    <property type="match status" value="1"/>
</dbReference>
<dbReference type="InterPro" id="IPR023772">
    <property type="entry name" value="DNA-bd_HTH_TetR-type_CS"/>
</dbReference>
<dbReference type="SUPFAM" id="SSF46689">
    <property type="entry name" value="Homeodomain-like"/>
    <property type="match status" value="1"/>
</dbReference>
<dbReference type="InterPro" id="IPR001647">
    <property type="entry name" value="HTH_TetR"/>
</dbReference>
<feature type="DNA-binding region" description="H-T-H motif" evidence="4">
    <location>
        <begin position="39"/>
        <end position="58"/>
    </location>
</feature>